<keyword evidence="3" id="KW-1185">Reference proteome</keyword>
<dbReference type="InterPro" id="IPR001173">
    <property type="entry name" value="Glyco_trans_2-like"/>
</dbReference>
<dbReference type="RefSeq" id="WP_377531232.1">
    <property type="nucleotide sequence ID" value="NZ_JBHTLD010000223.1"/>
</dbReference>
<dbReference type="EC" id="2.4.-.-" evidence="2"/>
<dbReference type="InterPro" id="IPR029044">
    <property type="entry name" value="Nucleotide-diphossugar_trans"/>
</dbReference>
<evidence type="ECO:0000313" key="3">
    <source>
        <dbReference type="Proteomes" id="UP001597094"/>
    </source>
</evidence>
<name>A0ABW3STC4_9BACT</name>
<dbReference type="PANTHER" id="PTHR43179">
    <property type="entry name" value="RHAMNOSYLTRANSFERASE WBBL"/>
    <property type="match status" value="1"/>
</dbReference>
<dbReference type="Pfam" id="PF00535">
    <property type="entry name" value="Glycos_transf_2"/>
    <property type="match status" value="1"/>
</dbReference>
<dbReference type="PANTHER" id="PTHR43179:SF7">
    <property type="entry name" value="RHAMNOSYLTRANSFERASE WBBL"/>
    <property type="match status" value="1"/>
</dbReference>
<organism evidence="2 3">
    <name type="scientific">Pontibacter rugosus</name>
    <dbReference type="NCBI Taxonomy" id="1745966"/>
    <lineage>
        <taxon>Bacteria</taxon>
        <taxon>Pseudomonadati</taxon>
        <taxon>Bacteroidota</taxon>
        <taxon>Cytophagia</taxon>
        <taxon>Cytophagales</taxon>
        <taxon>Hymenobacteraceae</taxon>
        <taxon>Pontibacter</taxon>
    </lineage>
</organism>
<evidence type="ECO:0000313" key="2">
    <source>
        <dbReference type="EMBL" id="MFD1188158.1"/>
    </source>
</evidence>
<dbReference type="Proteomes" id="UP001597094">
    <property type="component" value="Unassembled WGS sequence"/>
</dbReference>
<reference evidence="3" key="1">
    <citation type="journal article" date="2019" name="Int. J. Syst. Evol. Microbiol.">
        <title>The Global Catalogue of Microorganisms (GCM) 10K type strain sequencing project: providing services to taxonomists for standard genome sequencing and annotation.</title>
        <authorList>
            <consortium name="The Broad Institute Genomics Platform"/>
            <consortium name="The Broad Institute Genome Sequencing Center for Infectious Disease"/>
            <person name="Wu L."/>
            <person name="Ma J."/>
        </authorList>
    </citation>
    <scope>NUCLEOTIDE SEQUENCE [LARGE SCALE GENOMIC DNA]</scope>
    <source>
        <strain evidence="3">JCM 31319</strain>
    </source>
</reference>
<keyword evidence="2" id="KW-0808">Transferase</keyword>
<keyword evidence="2" id="KW-0328">Glycosyltransferase</keyword>
<gene>
    <name evidence="2" type="ORF">ACFQ2O_18240</name>
</gene>
<proteinExistence type="predicted"/>
<comment type="caution">
    <text evidence="2">The sequence shown here is derived from an EMBL/GenBank/DDBJ whole genome shotgun (WGS) entry which is preliminary data.</text>
</comment>
<sequence>MIYIVIPVFNRKNFTRECLKSLEAQTNKEFKVVVVDDGSTDGTAEMLRDEFPQVDVLFGDGGLFWTASVNLGIQHALKSGADYVMTLNNDLEVSTDFIAQTYKWIKEKPEAIIGALEMDAATKEPVYGGEIIDFKLHRARYLLKELPKEQQKGLHQVSRLPGRGLLIPKAVFEKIGLFDQENFPHYIADNDFTHTAARHGFELYCNYDAKIYTYPEESGDIKNRQKKNLKNFYNHLFDIKGGGNLRDFTRFTFKNCPTPYIPYYLVSGYARRIFGYIVK</sequence>
<feature type="domain" description="Glycosyltransferase 2-like" evidence="1">
    <location>
        <begin position="4"/>
        <end position="116"/>
    </location>
</feature>
<dbReference type="GO" id="GO:0016757">
    <property type="term" value="F:glycosyltransferase activity"/>
    <property type="evidence" value="ECO:0007669"/>
    <property type="project" value="UniProtKB-KW"/>
</dbReference>
<protein>
    <submittedName>
        <fullName evidence="2">Glycosyltransferase family 2 protein</fullName>
        <ecNumber evidence="2">2.4.-.-</ecNumber>
    </submittedName>
</protein>
<accession>A0ABW3STC4</accession>
<evidence type="ECO:0000259" key="1">
    <source>
        <dbReference type="Pfam" id="PF00535"/>
    </source>
</evidence>
<dbReference type="Gene3D" id="3.90.550.10">
    <property type="entry name" value="Spore Coat Polysaccharide Biosynthesis Protein SpsA, Chain A"/>
    <property type="match status" value="1"/>
</dbReference>
<dbReference type="EMBL" id="JBHTLD010000223">
    <property type="protein sequence ID" value="MFD1188158.1"/>
    <property type="molecule type" value="Genomic_DNA"/>
</dbReference>
<dbReference type="SUPFAM" id="SSF53448">
    <property type="entry name" value="Nucleotide-diphospho-sugar transferases"/>
    <property type="match status" value="1"/>
</dbReference>